<dbReference type="PROSITE" id="PS51257">
    <property type="entry name" value="PROKAR_LIPOPROTEIN"/>
    <property type="match status" value="1"/>
</dbReference>
<dbReference type="GeneID" id="34222253"/>
<dbReference type="KEGG" id="tap:GZ22_02120"/>
<dbReference type="Proteomes" id="UP000027980">
    <property type="component" value="Chromosome"/>
</dbReference>
<organism evidence="2 3">
    <name type="scientific">Terribacillus saccharophilus</name>
    <dbReference type="NCBI Taxonomy" id="361277"/>
    <lineage>
        <taxon>Bacteria</taxon>
        <taxon>Bacillati</taxon>
        <taxon>Bacillota</taxon>
        <taxon>Bacilli</taxon>
        <taxon>Bacillales</taxon>
        <taxon>Bacillaceae</taxon>
        <taxon>Terribacillus</taxon>
    </lineage>
</organism>
<evidence type="ECO:0000259" key="1">
    <source>
        <dbReference type="Pfam" id="PF13349"/>
    </source>
</evidence>
<feature type="domain" description="DUF4097" evidence="1">
    <location>
        <begin position="115"/>
        <end position="217"/>
    </location>
</feature>
<accession>A0A075LGK6</accession>
<evidence type="ECO:0000313" key="2">
    <source>
        <dbReference type="EMBL" id="AIF65559.1"/>
    </source>
</evidence>
<dbReference type="Pfam" id="PF13349">
    <property type="entry name" value="DUF4097"/>
    <property type="match status" value="1"/>
</dbReference>
<evidence type="ECO:0000313" key="3">
    <source>
        <dbReference type="Proteomes" id="UP000027980"/>
    </source>
</evidence>
<dbReference type="HOGENOM" id="CLU_108357_0_0_9"/>
<dbReference type="AlphaFoldDB" id="A0A075LGK6"/>
<reference evidence="2 3" key="1">
    <citation type="submission" date="2014-07" db="EMBL/GenBank/DDBJ databases">
        <title>Complete genome sequence of a moderately halophilic bacterium Terribacillus aidingensis MP602, isolated from Cryptomeria fortunei in Tianmu mountain in China.</title>
        <authorList>
            <person name="Wang Y."/>
            <person name="Lu P."/>
            <person name="Zhang L."/>
        </authorList>
    </citation>
    <scope>NUCLEOTIDE SEQUENCE [LARGE SCALE GENOMIC DNA]</scope>
    <source>
        <strain evidence="2 3">MP602</strain>
    </source>
</reference>
<gene>
    <name evidence="2" type="ORF">GZ22_02120</name>
</gene>
<protein>
    <recommendedName>
        <fullName evidence="1">DUF4097 domain-containing protein</fullName>
    </recommendedName>
</protein>
<dbReference type="EMBL" id="CP008876">
    <property type="protein sequence ID" value="AIF65559.1"/>
    <property type="molecule type" value="Genomic_DNA"/>
</dbReference>
<name>A0A075LGK6_9BACI</name>
<proteinExistence type="predicted"/>
<dbReference type="OrthoDB" id="2940757at2"/>
<sequence length="218" mass="23772">MKIRYLLSLCFVIILCGCQTTPNEDYRQLSVESVEKIHLDFGSTDTSVIQTDSSELEIILHLDDNGPGLKVEAERGSIFVSLGSDIRRLFSRDKPKLELRIPESYLGRLIFEGSSGNLDVENLHIKGLAIDSSSGNLTLNALAVQGDISIKTTSGAVYLGIQEVEPNALFRLSSNSGRRAITYPLMDRNETKKMTTGKSGSGDFRVAIDTASGNISVN</sequence>
<dbReference type="Gene3D" id="2.160.20.120">
    <property type="match status" value="1"/>
</dbReference>
<dbReference type="InterPro" id="IPR025164">
    <property type="entry name" value="Toastrack_DUF4097"/>
</dbReference>
<dbReference type="RefSeq" id="WP_038558206.1">
    <property type="nucleotide sequence ID" value="NZ_CP008876.1"/>
</dbReference>